<feature type="transmembrane region" description="Helical" evidence="1">
    <location>
        <begin position="177"/>
        <end position="199"/>
    </location>
</feature>
<sequence>MTTPRAAALAGVVFAVLFIIVVLSVRAAMPESADGSVDWVESRRGGIRVAAMLMPFAGIAFLWFIAVVRDGLGFFEDRFFATVFLGSGLLFLATMFFATSVAAGLAATGTDTDDETMVFAMTVVLGTCKTFGTRMAAVFMISLATIWMKTGLMPKWLVVLTYATAAAQMIAGELSMWVTAAFPVWVIVVSGLLLTRAGFREPADRSTR</sequence>
<dbReference type="AlphaFoldDB" id="A0A7I7R0C7"/>
<dbReference type="KEGG" id="msei:MSEDJ_56920"/>
<evidence type="ECO:0008006" key="4">
    <source>
        <dbReference type="Google" id="ProtNLM"/>
    </source>
</evidence>
<keyword evidence="3" id="KW-1185">Reference proteome</keyword>
<feature type="transmembrane region" description="Helical" evidence="1">
    <location>
        <begin position="7"/>
        <end position="29"/>
    </location>
</feature>
<keyword evidence="1" id="KW-1133">Transmembrane helix</keyword>
<feature type="transmembrane region" description="Helical" evidence="1">
    <location>
        <begin position="118"/>
        <end position="141"/>
    </location>
</feature>
<evidence type="ECO:0000256" key="1">
    <source>
        <dbReference type="SAM" id="Phobius"/>
    </source>
</evidence>
<proteinExistence type="predicted"/>
<feature type="transmembrane region" description="Helical" evidence="1">
    <location>
        <begin position="80"/>
        <end position="106"/>
    </location>
</feature>
<feature type="transmembrane region" description="Helical" evidence="1">
    <location>
        <begin position="153"/>
        <end position="171"/>
    </location>
</feature>
<evidence type="ECO:0000313" key="2">
    <source>
        <dbReference type="EMBL" id="BBY31596.1"/>
    </source>
</evidence>
<evidence type="ECO:0000313" key="3">
    <source>
        <dbReference type="Proteomes" id="UP000467193"/>
    </source>
</evidence>
<keyword evidence="1" id="KW-0472">Membrane</keyword>
<feature type="transmembrane region" description="Helical" evidence="1">
    <location>
        <begin position="49"/>
        <end position="68"/>
    </location>
</feature>
<dbReference type="EMBL" id="AP022588">
    <property type="protein sequence ID" value="BBY31596.1"/>
    <property type="molecule type" value="Genomic_DNA"/>
</dbReference>
<reference evidence="2 3" key="1">
    <citation type="journal article" date="2019" name="Emerg. Microbes Infect.">
        <title>Comprehensive subspecies identification of 175 nontuberculous mycobacteria species based on 7547 genomic profiles.</title>
        <authorList>
            <person name="Matsumoto Y."/>
            <person name="Kinjo T."/>
            <person name="Motooka D."/>
            <person name="Nabeya D."/>
            <person name="Jung N."/>
            <person name="Uechi K."/>
            <person name="Horii T."/>
            <person name="Iida T."/>
            <person name="Fujita J."/>
            <person name="Nakamura S."/>
        </authorList>
    </citation>
    <scope>NUCLEOTIDE SEQUENCE [LARGE SCALE GENOMIC DNA]</scope>
    <source>
        <strain evidence="2 3">JCM 17899</strain>
    </source>
</reference>
<keyword evidence="1" id="KW-0812">Transmembrane</keyword>
<dbReference type="Proteomes" id="UP000467193">
    <property type="component" value="Chromosome"/>
</dbReference>
<protein>
    <recommendedName>
        <fullName evidence="4">DUF4386 domain-containing protein</fullName>
    </recommendedName>
</protein>
<accession>A0A7I7R0C7</accession>
<gene>
    <name evidence="2" type="ORF">MSEDJ_56920</name>
</gene>
<organism evidence="2 3">
    <name type="scientific">Mycolicibacterium sediminis</name>
    <dbReference type="NCBI Taxonomy" id="1286180"/>
    <lineage>
        <taxon>Bacteria</taxon>
        <taxon>Bacillati</taxon>
        <taxon>Actinomycetota</taxon>
        <taxon>Actinomycetes</taxon>
        <taxon>Mycobacteriales</taxon>
        <taxon>Mycobacteriaceae</taxon>
        <taxon>Mycolicibacterium</taxon>
    </lineage>
</organism>
<name>A0A7I7R0C7_9MYCO</name>